<keyword evidence="8" id="KW-1185">Reference proteome</keyword>
<dbReference type="PANTHER" id="PTHR43727:SF2">
    <property type="entry name" value="GROUP IV DECARBOXYLASE"/>
    <property type="match status" value="1"/>
</dbReference>
<protein>
    <submittedName>
        <fullName evidence="7">Diaminopimelate decarboxylase</fullName>
    </submittedName>
</protein>
<keyword evidence="4" id="KW-0456">Lyase</keyword>
<sequence>MEKTLSIIVATTLMDVAKKYGTPCFAYDKSILVKNFDMYANTFKEKEKKNAKKMDHLICYAMKANSNLSILNELNKRGSGFDIVSGGEMERLEKIGVDPKRIVFSGVGKTIEEMKKGVKVGILCFNVESMEELQVLNEISRSMSKVTNISIRVNPNIDAKSHPYISTGLHSNKFGIPLTEAEFLAQKCIDCSVSNMQQKQKREIIFDSLKMIGISFHIGSQMMSCDPVIASIHSLQTLFRLFLQNGYRFLQHFDIGGVIHTYMYTYMLYFIVCLNKNITIAKKKKKKKKKEISESSEKRIKTYVNEAWKACELLSNDFHINKIICAPGRSIVAESGVLLMSVQFTKKTSLRNFVVVDASMSELLRPSLYQSKHIIVNLSRRHDGDFLAKDIVMPQSTQRGDIL</sequence>
<accession>X6NVR3</accession>
<evidence type="ECO:0000313" key="8">
    <source>
        <dbReference type="Proteomes" id="UP000023152"/>
    </source>
</evidence>
<keyword evidence="5" id="KW-1133">Transmembrane helix</keyword>
<comment type="cofactor">
    <cofactor evidence="1">
        <name>pyridoxal 5'-phosphate</name>
        <dbReference type="ChEBI" id="CHEBI:597326"/>
    </cofactor>
</comment>
<keyword evidence="5" id="KW-0812">Transmembrane</keyword>
<evidence type="ECO:0000313" key="7">
    <source>
        <dbReference type="EMBL" id="ETO30375.1"/>
    </source>
</evidence>
<dbReference type="GO" id="GO:0008836">
    <property type="term" value="F:diaminopimelate decarboxylase activity"/>
    <property type="evidence" value="ECO:0007669"/>
    <property type="project" value="InterPro"/>
</dbReference>
<dbReference type="SUPFAM" id="SSF51419">
    <property type="entry name" value="PLP-binding barrel"/>
    <property type="match status" value="1"/>
</dbReference>
<dbReference type="PANTHER" id="PTHR43727">
    <property type="entry name" value="DIAMINOPIMELATE DECARBOXYLASE"/>
    <property type="match status" value="1"/>
</dbReference>
<dbReference type="InterPro" id="IPR000183">
    <property type="entry name" value="Orn/DAP/Arg_de-COase"/>
</dbReference>
<evidence type="ECO:0000256" key="2">
    <source>
        <dbReference type="ARBA" id="ARBA00022793"/>
    </source>
</evidence>
<dbReference type="OrthoDB" id="5034579at2759"/>
<evidence type="ECO:0000256" key="5">
    <source>
        <dbReference type="SAM" id="Phobius"/>
    </source>
</evidence>
<dbReference type="InterPro" id="IPR002986">
    <property type="entry name" value="DAP_deCOOHase_LysA"/>
</dbReference>
<organism evidence="7 8">
    <name type="scientific">Reticulomyxa filosa</name>
    <dbReference type="NCBI Taxonomy" id="46433"/>
    <lineage>
        <taxon>Eukaryota</taxon>
        <taxon>Sar</taxon>
        <taxon>Rhizaria</taxon>
        <taxon>Retaria</taxon>
        <taxon>Foraminifera</taxon>
        <taxon>Monothalamids</taxon>
        <taxon>Reticulomyxidae</taxon>
        <taxon>Reticulomyxa</taxon>
    </lineage>
</organism>
<gene>
    <name evidence="7" type="ORF">RFI_06745</name>
</gene>
<dbReference type="InterPro" id="IPR029066">
    <property type="entry name" value="PLP-binding_barrel"/>
</dbReference>
<dbReference type="GO" id="GO:0009089">
    <property type="term" value="P:lysine biosynthetic process via diaminopimelate"/>
    <property type="evidence" value="ECO:0007669"/>
    <property type="project" value="InterPro"/>
</dbReference>
<evidence type="ECO:0000259" key="6">
    <source>
        <dbReference type="Pfam" id="PF02784"/>
    </source>
</evidence>
<dbReference type="SUPFAM" id="SSF50621">
    <property type="entry name" value="Alanine racemase C-terminal domain-like"/>
    <property type="match status" value="1"/>
</dbReference>
<feature type="domain" description="Orn/DAP/Arg decarboxylase 2 N-terminal" evidence="6">
    <location>
        <begin position="44"/>
        <end position="257"/>
    </location>
</feature>
<comment type="caution">
    <text evidence="7">The sequence shown here is derived from an EMBL/GenBank/DDBJ whole genome shotgun (WGS) entry which is preliminary data.</text>
</comment>
<dbReference type="Gene3D" id="3.20.20.10">
    <property type="entry name" value="Alanine racemase"/>
    <property type="match status" value="1"/>
</dbReference>
<feature type="non-terminal residue" evidence="7">
    <location>
        <position position="403"/>
    </location>
</feature>
<evidence type="ECO:0000256" key="1">
    <source>
        <dbReference type="ARBA" id="ARBA00001933"/>
    </source>
</evidence>
<name>X6NVR3_RETFI</name>
<dbReference type="InterPro" id="IPR009006">
    <property type="entry name" value="Ala_racemase/Decarboxylase_C"/>
</dbReference>
<evidence type="ECO:0000256" key="4">
    <source>
        <dbReference type="ARBA" id="ARBA00023239"/>
    </source>
</evidence>
<feature type="transmembrane region" description="Helical" evidence="5">
    <location>
        <begin position="261"/>
        <end position="280"/>
    </location>
</feature>
<dbReference type="Gene3D" id="2.40.37.10">
    <property type="entry name" value="Lyase, Ornithine Decarboxylase, Chain A, domain 1"/>
    <property type="match status" value="1"/>
</dbReference>
<dbReference type="InterPro" id="IPR022644">
    <property type="entry name" value="De-COase2_N"/>
</dbReference>
<dbReference type="PRINTS" id="PR01181">
    <property type="entry name" value="DAPDCRBXLASE"/>
</dbReference>
<dbReference type="EMBL" id="ASPP01005511">
    <property type="protein sequence ID" value="ETO30375.1"/>
    <property type="molecule type" value="Genomic_DNA"/>
</dbReference>
<keyword evidence="5" id="KW-0472">Membrane</keyword>
<keyword evidence="2" id="KW-0210">Decarboxylase</keyword>
<dbReference type="InterPro" id="IPR022653">
    <property type="entry name" value="De-COase2_pyr-phos_BS"/>
</dbReference>
<dbReference type="AlphaFoldDB" id="X6NVR3"/>
<dbReference type="Proteomes" id="UP000023152">
    <property type="component" value="Unassembled WGS sequence"/>
</dbReference>
<evidence type="ECO:0000256" key="3">
    <source>
        <dbReference type="ARBA" id="ARBA00022898"/>
    </source>
</evidence>
<dbReference type="PRINTS" id="PR01179">
    <property type="entry name" value="ODADCRBXLASE"/>
</dbReference>
<keyword evidence="3" id="KW-0663">Pyridoxal phosphate</keyword>
<proteinExistence type="predicted"/>
<dbReference type="FunFam" id="3.20.20.10:FF:000003">
    <property type="entry name" value="Diaminopimelate decarboxylase"/>
    <property type="match status" value="1"/>
</dbReference>
<reference evidence="7 8" key="1">
    <citation type="journal article" date="2013" name="Curr. Biol.">
        <title>The Genome of the Foraminiferan Reticulomyxa filosa.</title>
        <authorList>
            <person name="Glockner G."/>
            <person name="Hulsmann N."/>
            <person name="Schleicher M."/>
            <person name="Noegel A.A."/>
            <person name="Eichinger L."/>
            <person name="Gallinger C."/>
            <person name="Pawlowski J."/>
            <person name="Sierra R."/>
            <person name="Euteneuer U."/>
            <person name="Pillet L."/>
            <person name="Moustafa A."/>
            <person name="Platzer M."/>
            <person name="Groth M."/>
            <person name="Szafranski K."/>
            <person name="Schliwa M."/>
        </authorList>
    </citation>
    <scope>NUCLEOTIDE SEQUENCE [LARGE SCALE GENOMIC DNA]</scope>
</reference>
<dbReference type="Pfam" id="PF02784">
    <property type="entry name" value="Orn_Arg_deC_N"/>
    <property type="match status" value="1"/>
</dbReference>
<dbReference type="PROSITE" id="PS00878">
    <property type="entry name" value="ODR_DC_2_1"/>
    <property type="match status" value="1"/>
</dbReference>
<dbReference type="OMA" id="CDVYYAG"/>